<evidence type="ECO:0000256" key="6">
    <source>
        <dbReference type="ARBA" id="ARBA00022967"/>
    </source>
</evidence>
<dbReference type="FunFam" id="3.40.50.1000:FF:000083">
    <property type="entry name" value="Sodium/potassium-transporting ATPase subunit alpha"/>
    <property type="match status" value="1"/>
</dbReference>
<evidence type="ECO:0000256" key="3">
    <source>
        <dbReference type="ARBA" id="ARBA00022692"/>
    </source>
</evidence>
<evidence type="ECO:0000256" key="10">
    <source>
        <dbReference type="SAM" id="Phobius"/>
    </source>
</evidence>
<dbReference type="STRING" id="1531966.A0A0A1TIZ8"/>
<dbReference type="HOGENOM" id="CLU_002360_4_1_1"/>
<keyword evidence="5" id="KW-0067">ATP-binding</keyword>
<dbReference type="SUPFAM" id="SSF56784">
    <property type="entry name" value="HAD-like"/>
    <property type="match status" value="1"/>
</dbReference>
<dbReference type="SFLD" id="SFLDS00003">
    <property type="entry name" value="Haloacid_Dehalogenase"/>
    <property type="match status" value="1"/>
</dbReference>
<dbReference type="InterPro" id="IPR004014">
    <property type="entry name" value="ATPase_P-typ_cation-transptr_N"/>
</dbReference>
<dbReference type="InterPro" id="IPR050510">
    <property type="entry name" value="Cation_transp_ATPase_P-type"/>
</dbReference>
<evidence type="ECO:0000256" key="4">
    <source>
        <dbReference type="ARBA" id="ARBA00022741"/>
    </source>
</evidence>
<dbReference type="GO" id="GO:0036376">
    <property type="term" value="P:sodium ion export across plasma membrane"/>
    <property type="evidence" value="ECO:0007669"/>
    <property type="project" value="TreeGrafter"/>
</dbReference>
<dbReference type="SFLD" id="SFLDG00002">
    <property type="entry name" value="C1.7:_P-type_atpase_like"/>
    <property type="match status" value="1"/>
</dbReference>
<dbReference type="PRINTS" id="PR00119">
    <property type="entry name" value="CATATPASE"/>
</dbReference>
<dbReference type="Gene3D" id="2.70.150.10">
    <property type="entry name" value="Calcium-transporting ATPase, cytoplasmic transduction domain A"/>
    <property type="match status" value="1"/>
</dbReference>
<protein>
    <recommendedName>
        <fullName evidence="11">Cation-transporting P-type ATPase N-terminal domain-containing protein</fullName>
    </recommendedName>
</protein>
<dbReference type="GO" id="GO:0005886">
    <property type="term" value="C:plasma membrane"/>
    <property type="evidence" value="ECO:0007669"/>
    <property type="project" value="UniProtKB-SubCell"/>
</dbReference>
<dbReference type="GO" id="GO:1902600">
    <property type="term" value="P:proton transmembrane transport"/>
    <property type="evidence" value="ECO:0007669"/>
    <property type="project" value="TreeGrafter"/>
</dbReference>
<evidence type="ECO:0000313" key="13">
    <source>
        <dbReference type="Proteomes" id="UP000039046"/>
    </source>
</evidence>
<dbReference type="GO" id="GO:0030007">
    <property type="term" value="P:intracellular potassium ion homeostasis"/>
    <property type="evidence" value="ECO:0007669"/>
    <property type="project" value="TreeGrafter"/>
</dbReference>
<proteinExistence type="predicted"/>
<dbReference type="InterPro" id="IPR023214">
    <property type="entry name" value="HAD_sf"/>
</dbReference>
<keyword evidence="2" id="KW-1003">Cell membrane</keyword>
<evidence type="ECO:0000256" key="9">
    <source>
        <dbReference type="SAM" id="MobiDB-lite"/>
    </source>
</evidence>
<dbReference type="SUPFAM" id="SSF81660">
    <property type="entry name" value="Metal cation-transporting ATPase, ATP-binding domain N"/>
    <property type="match status" value="1"/>
</dbReference>
<name>A0A0A1TIZ8_9HYPO</name>
<dbReference type="GO" id="GO:0005391">
    <property type="term" value="F:P-type sodium:potassium-exchanging transporter activity"/>
    <property type="evidence" value="ECO:0007669"/>
    <property type="project" value="TreeGrafter"/>
</dbReference>
<dbReference type="Pfam" id="PF00690">
    <property type="entry name" value="Cation_ATPase_N"/>
    <property type="match status" value="1"/>
</dbReference>
<evidence type="ECO:0000256" key="1">
    <source>
        <dbReference type="ARBA" id="ARBA00004651"/>
    </source>
</evidence>
<keyword evidence="13" id="KW-1185">Reference proteome</keyword>
<evidence type="ECO:0000256" key="2">
    <source>
        <dbReference type="ARBA" id="ARBA00022475"/>
    </source>
</evidence>
<feature type="compositionally biased region" description="Basic and acidic residues" evidence="9">
    <location>
        <begin position="1"/>
        <end position="18"/>
    </location>
</feature>
<dbReference type="GO" id="GO:0006883">
    <property type="term" value="P:intracellular sodium ion homeostasis"/>
    <property type="evidence" value="ECO:0007669"/>
    <property type="project" value="TreeGrafter"/>
</dbReference>
<feature type="domain" description="Cation-transporting P-type ATPase N-terminal" evidence="11">
    <location>
        <begin position="100"/>
        <end position="181"/>
    </location>
</feature>
<evidence type="ECO:0000259" key="11">
    <source>
        <dbReference type="SMART" id="SM00831"/>
    </source>
</evidence>
<dbReference type="SFLD" id="SFLDF00027">
    <property type="entry name" value="p-type_atpase"/>
    <property type="match status" value="1"/>
</dbReference>
<dbReference type="PANTHER" id="PTHR43294">
    <property type="entry name" value="SODIUM/POTASSIUM-TRANSPORTING ATPASE SUBUNIT ALPHA"/>
    <property type="match status" value="1"/>
</dbReference>
<dbReference type="InterPro" id="IPR036412">
    <property type="entry name" value="HAD-like_sf"/>
</dbReference>
<dbReference type="PANTHER" id="PTHR43294:SF21">
    <property type="entry name" value="CATION TRANSPORTING ATPASE"/>
    <property type="match status" value="1"/>
</dbReference>
<keyword evidence="8 10" id="KW-0472">Membrane</keyword>
<evidence type="ECO:0000256" key="8">
    <source>
        <dbReference type="ARBA" id="ARBA00023136"/>
    </source>
</evidence>
<dbReference type="Proteomes" id="UP000039046">
    <property type="component" value="Unassembled WGS sequence"/>
</dbReference>
<evidence type="ECO:0000313" key="12">
    <source>
        <dbReference type="EMBL" id="CEJ89667.1"/>
    </source>
</evidence>
<organism evidence="12 13">
    <name type="scientific">[Torrubiella] hemipterigena</name>
    <dbReference type="NCBI Taxonomy" id="1531966"/>
    <lineage>
        <taxon>Eukaryota</taxon>
        <taxon>Fungi</taxon>
        <taxon>Dikarya</taxon>
        <taxon>Ascomycota</taxon>
        <taxon>Pezizomycotina</taxon>
        <taxon>Sordariomycetes</taxon>
        <taxon>Hypocreomycetidae</taxon>
        <taxon>Hypocreales</taxon>
        <taxon>Clavicipitaceae</taxon>
        <taxon>Clavicipitaceae incertae sedis</taxon>
        <taxon>'Torrubiella' clade</taxon>
    </lineage>
</organism>
<keyword evidence="7 10" id="KW-1133">Transmembrane helix</keyword>
<feature type="transmembrane region" description="Helical" evidence="10">
    <location>
        <begin position="157"/>
        <end position="180"/>
    </location>
</feature>
<dbReference type="GO" id="GO:0005524">
    <property type="term" value="F:ATP binding"/>
    <property type="evidence" value="ECO:0007669"/>
    <property type="project" value="UniProtKB-KW"/>
</dbReference>
<keyword evidence="6" id="KW-1278">Translocase</keyword>
<dbReference type="InterPro" id="IPR001757">
    <property type="entry name" value="P_typ_ATPase"/>
</dbReference>
<keyword evidence="4" id="KW-0547">Nucleotide-binding</keyword>
<dbReference type="InterPro" id="IPR059000">
    <property type="entry name" value="ATPase_P-type_domA"/>
</dbReference>
<dbReference type="GO" id="GO:1990573">
    <property type="term" value="P:potassium ion import across plasma membrane"/>
    <property type="evidence" value="ECO:0007669"/>
    <property type="project" value="TreeGrafter"/>
</dbReference>
<feature type="transmembrane region" description="Helical" evidence="10">
    <location>
        <begin position="192"/>
        <end position="210"/>
    </location>
</feature>
<dbReference type="InterPro" id="IPR018303">
    <property type="entry name" value="ATPase_P-typ_P_site"/>
</dbReference>
<dbReference type="Pfam" id="PF13246">
    <property type="entry name" value="Cation_ATPase"/>
    <property type="match status" value="1"/>
</dbReference>
<dbReference type="InterPro" id="IPR006068">
    <property type="entry name" value="ATPase_P-typ_cation-transptr_C"/>
</dbReference>
<dbReference type="InterPro" id="IPR023299">
    <property type="entry name" value="ATPase_P-typ_cyto_dom_N"/>
</dbReference>
<feature type="transmembrane region" description="Helical" evidence="10">
    <location>
        <begin position="381"/>
        <end position="406"/>
    </location>
</feature>
<sequence length="1164" mass="129338">MVDKKDVVDEKSVTGRESEDVDPTQAPAAGQAGGGEPRIQFTAAVKPGRKRPISGDAPAFGIPITKRSQSIVSIPQVISAKDKDRLQRERENEEKNVTIDEHLMPHADVATRYQTKINMDKPGESYGLTSEQAASLLLEHGPNILTPPKKRHPFLKYLDCLSSLFNLLLVFAGVLEYILLGINFKDNFQNTYLGAILIVVALINAFIEFYQQQKSQALLESFLQMIPAKCMCLRDGKLAQIEASTLVPGDVVYMRMGDKNPADVLVFSASDCHVDNSSLTGESEPQERLKDNDMQNPLEASNIMFNSTLVVSGEAYGIVIRTGDRTMLGQIAHLTAGEEKTASPLAHEIDNFVKLIATIAIVTAIIFFGIAFPVNNNNASLAINFAIGIFVAWVPEGLPATVTMLLTIAAKRMANQNVLVKDLQGVETLGAITLLATDKTGTLTRNQMTATNIWTCDELYEASASAGVEKQVASLDRPGIPDMLHTFALCSRAKFDRTDVPIKEREVLGDATESGLLRYAAEQLDDFDNLATTYPKVFELPFNSDTKWHMSIHKKKHANGALTLYIKGAPERIWRLCNRMLTGVDGECVPLTDKHKEAYDATYEHMASLGHRVLGFAEMFLPADQYPEDFAFDKKEKNYPLGDFIFTGLASLQDPPKHGVREAIGRCRSAGIKVIMVTGDHPLTAEAIGRKINLMLGETKEMVAKRKNKKVEDVGENEYDAVVIHGERIDSLTDAEWDNIFWKDEIIFARTSPKHKLEIVRRAQSMGHIVGVTGDGVNDSPALKKADLGIAMNMSGSDVSKEAASMILLDDNFASIIRGIEEGRLIFVNLKKSIQYTITHSTPEVIPNLLYVIVPIPLPLSAILILVIDLGFELIAALSFAWDPPETAEGLMKLPPRKPVTQETSNIFRRRALRRTQSRFDEEAGVVISPENQTKMQQYMYKARQVFTKEFWVDKFENTGAEVLVDGPLLSWSYIEIGLIEAVGALTSFFVVMNRRGITPYDAHILQKGAGPPTNYFTDDAQPYKGIDGPTQVDILAEAQSMYYWAIMTMQMFNLFACKTRLTLPFGRYMFANRVTFYSILAGAALAAFIIYTPGVEVVFKTTRSLSPLYWLVPMAFGFFIIGYASLRMIIRRRTKPVAWNPEIQGLQMFPTIRTFRSMSIRST</sequence>
<dbReference type="NCBIfam" id="TIGR01494">
    <property type="entry name" value="ATPase_P-type"/>
    <property type="match status" value="2"/>
</dbReference>
<dbReference type="Pfam" id="PF00689">
    <property type="entry name" value="Cation_ATPase_C"/>
    <property type="match status" value="2"/>
</dbReference>
<dbReference type="PROSITE" id="PS00154">
    <property type="entry name" value="ATPASE_E1_E2"/>
    <property type="match status" value="1"/>
</dbReference>
<feature type="transmembrane region" description="Helical" evidence="10">
    <location>
        <begin position="355"/>
        <end position="375"/>
    </location>
</feature>
<dbReference type="PRINTS" id="PR00121">
    <property type="entry name" value="NAKATPASE"/>
</dbReference>
<dbReference type="InterPro" id="IPR044492">
    <property type="entry name" value="P_typ_ATPase_HD_dom"/>
</dbReference>
<evidence type="ECO:0000256" key="5">
    <source>
        <dbReference type="ARBA" id="ARBA00022840"/>
    </source>
</evidence>
<keyword evidence="3 10" id="KW-0812">Transmembrane</keyword>
<comment type="subcellular location">
    <subcellularLocation>
        <location evidence="1">Cell membrane</location>
        <topology evidence="1">Multi-pass membrane protein</topology>
    </subcellularLocation>
</comment>
<feature type="transmembrane region" description="Helical" evidence="10">
    <location>
        <begin position="1075"/>
        <end position="1096"/>
    </location>
</feature>
<dbReference type="Gene3D" id="1.20.1110.10">
    <property type="entry name" value="Calcium-transporting ATPase, transmembrane domain"/>
    <property type="match status" value="2"/>
</dbReference>
<dbReference type="InterPro" id="IPR008250">
    <property type="entry name" value="ATPase_P-typ_transduc_dom_A_sf"/>
</dbReference>
<gene>
    <name evidence="12" type="ORF">VHEMI05495</name>
</gene>
<evidence type="ECO:0000256" key="7">
    <source>
        <dbReference type="ARBA" id="ARBA00022989"/>
    </source>
</evidence>
<dbReference type="Gene3D" id="3.40.50.1000">
    <property type="entry name" value="HAD superfamily/HAD-like"/>
    <property type="match status" value="1"/>
</dbReference>
<accession>A0A0A1TIZ8</accession>
<feature type="transmembrane region" description="Helical" evidence="10">
    <location>
        <begin position="972"/>
        <end position="992"/>
    </location>
</feature>
<dbReference type="AlphaFoldDB" id="A0A0A1TIZ8"/>
<dbReference type="Gene3D" id="3.40.1110.10">
    <property type="entry name" value="Calcium-transporting ATPase, cytoplasmic domain N"/>
    <property type="match status" value="1"/>
</dbReference>
<dbReference type="Pfam" id="PF00122">
    <property type="entry name" value="E1-E2_ATPase"/>
    <property type="match status" value="1"/>
</dbReference>
<dbReference type="OrthoDB" id="158672at2759"/>
<feature type="transmembrane region" description="Helical" evidence="10">
    <location>
        <begin position="1108"/>
        <end position="1127"/>
    </location>
</feature>
<dbReference type="EMBL" id="CDHN01000003">
    <property type="protein sequence ID" value="CEJ89667.1"/>
    <property type="molecule type" value="Genomic_DNA"/>
</dbReference>
<dbReference type="SUPFAM" id="SSF81653">
    <property type="entry name" value="Calcium ATPase, transduction domain A"/>
    <property type="match status" value="1"/>
</dbReference>
<dbReference type="SUPFAM" id="SSF81665">
    <property type="entry name" value="Calcium ATPase, transmembrane domain M"/>
    <property type="match status" value="2"/>
</dbReference>
<feature type="transmembrane region" description="Helical" evidence="10">
    <location>
        <begin position="849"/>
        <end position="882"/>
    </location>
</feature>
<dbReference type="InterPro" id="IPR023298">
    <property type="entry name" value="ATPase_P-typ_TM_dom_sf"/>
</dbReference>
<feature type="region of interest" description="Disordered" evidence="9">
    <location>
        <begin position="1"/>
        <end position="38"/>
    </location>
</feature>
<dbReference type="GO" id="GO:0016887">
    <property type="term" value="F:ATP hydrolysis activity"/>
    <property type="evidence" value="ECO:0007669"/>
    <property type="project" value="InterPro"/>
</dbReference>
<dbReference type="SMART" id="SM00831">
    <property type="entry name" value="Cation_ATPase_N"/>
    <property type="match status" value="1"/>
</dbReference>
<reference evidence="12 13" key="1">
    <citation type="journal article" date="2015" name="Genome Announc.">
        <title>Draft Genome Sequence and Gene Annotation of the Entomopathogenic Fungus Verticillium hemipterigenum.</title>
        <authorList>
            <person name="Horn F."/>
            <person name="Habel A."/>
            <person name="Scharf D.H."/>
            <person name="Dworschak J."/>
            <person name="Brakhage A.A."/>
            <person name="Guthke R."/>
            <person name="Hertweck C."/>
            <person name="Linde J."/>
        </authorList>
    </citation>
    <scope>NUCLEOTIDE SEQUENCE [LARGE SCALE GENOMIC DNA]</scope>
</reference>